<comment type="caution">
    <text evidence="1">The sequence shown here is derived from an EMBL/GenBank/DDBJ whole genome shotgun (WGS) entry which is preliminary data.</text>
</comment>
<evidence type="ECO:0000313" key="2">
    <source>
        <dbReference type="Proteomes" id="UP001243989"/>
    </source>
</evidence>
<dbReference type="EMBL" id="JAHMHQ010000002">
    <property type="protein sequence ID" value="KAK1654357.1"/>
    <property type="molecule type" value="Genomic_DNA"/>
</dbReference>
<proteinExistence type="predicted"/>
<protein>
    <submittedName>
        <fullName evidence="1">Uncharacterized protein</fullName>
    </submittedName>
</protein>
<sequence>MEPQLRMPPPVFSSHSSSPTRRCDSARECGWPCLPPGFSVPTRHIHYGFHPFWGSFHTPFHCKDGVDPPIHQQATKPLLLSERANLGISRGPGARLTIVPSLLFPLLSRPLLPVNWYVTNTITVYGYGTHATAHSTLYNGRWISEEDPSTRVRVQTVIR</sequence>
<organism evidence="1 2">
    <name type="scientific">Colletotrichum phormii</name>
    <dbReference type="NCBI Taxonomy" id="359342"/>
    <lineage>
        <taxon>Eukaryota</taxon>
        <taxon>Fungi</taxon>
        <taxon>Dikarya</taxon>
        <taxon>Ascomycota</taxon>
        <taxon>Pezizomycotina</taxon>
        <taxon>Sordariomycetes</taxon>
        <taxon>Hypocreomycetidae</taxon>
        <taxon>Glomerellales</taxon>
        <taxon>Glomerellaceae</taxon>
        <taxon>Colletotrichum</taxon>
        <taxon>Colletotrichum acutatum species complex</taxon>
    </lineage>
</organism>
<dbReference type="AlphaFoldDB" id="A0AAJ0A0S8"/>
<accession>A0AAJ0A0S8</accession>
<dbReference type="Proteomes" id="UP001243989">
    <property type="component" value="Unassembled WGS sequence"/>
</dbReference>
<dbReference type="RefSeq" id="XP_060450401.1">
    <property type="nucleotide sequence ID" value="XM_060596332.1"/>
</dbReference>
<name>A0AAJ0A0S8_9PEZI</name>
<reference evidence="1" key="1">
    <citation type="submission" date="2021-06" db="EMBL/GenBank/DDBJ databases">
        <title>Comparative genomics, transcriptomics and evolutionary studies reveal genomic signatures of adaptation to plant cell wall in hemibiotrophic fungi.</title>
        <authorList>
            <consortium name="DOE Joint Genome Institute"/>
            <person name="Baroncelli R."/>
            <person name="Diaz J.F."/>
            <person name="Benocci T."/>
            <person name="Peng M."/>
            <person name="Battaglia E."/>
            <person name="Haridas S."/>
            <person name="Andreopoulos W."/>
            <person name="Labutti K."/>
            <person name="Pangilinan J."/>
            <person name="Floch G.L."/>
            <person name="Makela M.R."/>
            <person name="Henrissat B."/>
            <person name="Grigoriev I.V."/>
            <person name="Crouch J.A."/>
            <person name="De Vries R.P."/>
            <person name="Sukno S.A."/>
            <person name="Thon M.R."/>
        </authorList>
    </citation>
    <scope>NUCLEOTIDE SEQUENCE</scope>
    <source>
        <strain evidence="1">CBS 102054</strain>
    </source>
</reference>
<evidence type="ECO:0000313" key="1">
    <source>
        <dbReference type="EMBL" id="KAK1654357.1"/>
    </source>
</evidence>
<dbReference type="GeneID" id="85481194"/>
<gene>
    <name evidence="1" type="ORF">BDP81DRAFT_81950</name>
</gene>
<keyword evidence="2" id="KW-1185">Reference proteome</keyword>